<keyword evidence="7 8" id="KW-0472">Membrane</keyword>
<keyword evidence="3" id="KW-0645">Protease</keyword>
<proteinExistence type="predicted"/>
<organism evidence="9 10">
    <name type="scientific">Metaclostridioides mangenotii</name>
    <dbReference type="NCBI Taxonomy" id="1540"/>
    <lineage>
        <taxon>Bacteria</taxon>
        <taxon>Bacillati</taxon>
        <taxon>Bacillota</taxon>
        <taxon>Clostridia</taxon>
        <taxon>Peptostreptococcales</taxon>
        <taxon>Peptostreptococcaceae</taxon>
        <taxon>Metaclostridioides</taxon>
    </lineage>
</organism>
<evidence type="ECO:0000256" key="4">
    <source>
        <dbReference type="ARBA" id="ARBA00022692"/>
    </source>
</evidence>
<evidence type="ECO:0000256" key="6">
    <source>
        <dbReference type="ARBA" id="ARBA00022989"/>
    </source>
</evidence>
<feature type="transmembrane region" description="Helical" evidence="8">
    <location>
        <begin position="103"/>
        <end position="124"/>
    </location>
</feature>
<sequence>MVKSSANKITTYLIKKETIDSEDYELYQYAFETIVAFLIQMSVILAIGYMFGRFIETVIFLAFYCPIRQFSGGFHAENYRRCLLAFMILYITNIYMVDMLVSFNANIIMIVITLISYIGISFLAPQEHRHNPLSEKEKKKYKKIVMYICSFLLLLIILGINYTITYEYSMYASSVIVCIFIMLVLGIIKRGVTKL</sequence>
<gene>
    <name evidence="9" type="ORF">J2Z43_001512</name>
</gene>
<evidence type="ECO:0000313" key="9">
    <source>
        <dbReference type="EMBL" id="MBP1855119.1"/>
    </source>
</evidence>
<reference evidence="9 10" key="1">
    <citation type="submission" date="2021-03" db="EMBL/GenBank/DDBJ databases">
        <title>Genomic Encyclopedia of Type Strains, Phase IV (KMG-IV): sequencing the most valuable type-strain genomes for metagenomic binning, comparative biology and taxonomic classification.</title>
        <authorList>
            <person name="Goeker M."/>
        </authorList>
    </citation>
    <scope>NUCLEOTIDE SEQUENCE [LARGE SCALE GENOMIC DNA]</scope>
    <source>
        <strain evidence="9 10">DSM 1289</strain>
    </source>
</reference>
<evidence type="ECO:0000256" key="5">
    <source>
        <dbReference type="ARBA" id="ARBA00022801"/>
    </source>
</evidence>
<protein>
    <submittedName>
        <fullName evidence="9">Accessory gene regulator B</fullName>
    </submittedName>
</protein>
<evidence type="ECO:0000256" key="3">
    <source>
        <dbReference type="ARBA" id="ARBA00022670"/>
    </source>
</evidence>
<keyword evidence="5" id="KW-0378">Hydrolase</keyword>
<dbReference type="SMART" id="SM00793">
    <property type="entry name" value="AgrB"/>
    <property type="match status" value="1"/>
</dbReference>
<evidence type="ECO:0000256" key="2">
    <source>
        <dbReference type="ARBA" id="ARBA00022654"/>
    </source>
</evidence>
<evidence type="ECO:0000313" key="10">
    <source>
        <dbReference type="Proteomes" id="UP000767291"/>
    </source>
</evidence>
<keyword evidence="6 8" id="KW-1133">Transmembrane helix</keyword>
<keyword evidence="10" id="KW-1185">Reference proteome</keyword>
<feature type="transmembrane region" description="Helical" evidence="8">
    <location>
        <begin position="170"/>
        <end position="188"/>
    </location>
</feature>
<accession>A0ABS4EB04</accession>
<name>A0ABS4EB04_9FIRM</name>
<dbReference type="EMBL" id="JAGGJX010000002">
    <property type="protein sequence ID" value="MBP1855119.1"/>
    <property type="molecule type" value="Genomic_DNA"/>
</dbReference>
<evidence type="ECO:0000256" key="8">
    <source>
        <dbReference type="SAM" id="Phobius"/>
    </source>
</evidence>
<keyword evidence="2" id="KW-0673">Quorum sensing</keyword>
<keyword evidence="4 8" id="KW-0812">Transmembrane</keyword>
<feature type="transmembrane region" description="Helical" evidence="8">
    <location>
        <begin position="79"/>
        <end position="97"/>
    </location>
</feature>
<dbReference type="Proteomes" id="UP000767291">
    <property type="component" value="Unassembled WGS sequence"/>
</dbReference>
<feature type="transmembrane region" description="Helical" evidence="8">
    <location>
        <begin position="34"/>
        <end position="67"/>
    </location>
</feature>
<dbReference type="InterPro" id="IPR006741">
    <property type="entry name" value="AgrB"/>
</dbReference>
<feature type="transmembrane region" description="Helical" evidence="8">
    <location>
        <begin position="144"/>
        <end position="164"/>
    </location>
</feature>
<evidence type="ECO:0000256" key="7">
    <source>
        <dbReference type="ARBA" id="ARBA00023136"/>
    </source>
</evidence>
<dbReference type="Pfam" id="PF04647">
    <property type="entry name" value="AgrB"/>
    <property type="match status" value="1"/>
</dbReference>
<evidence type="ECO:0000256" key="1">
    <source>
        <dbReference type="ARBA" id="ARBA00022475"/>
    </source>
</evidence>
<keyword evidence="1" id="KW-1003">Cell membrane</keyword>
<comment type="caution">
    <text evidence="9">The sequence shown here is derived from an EMBL/GenBank/DDBJ whole genome shotgun (WGS) entry which is preliminary data.</text>
</comment>
<dbReference type="RefSeq" id="WP_209456583.1">
    <property type="nucleotide sequence ID" value="NZ_BAAACS010000002.1"/>
</dbReference>